<proteinExistence type="predicted"/>
<keyword evidence="6" id="KW-1185">Reference proteome</keyword>
<accession>A0A0C9W9M2</accession>
<dbReference type="HOGENOM" id="CLU_000288_57_33_1"/>
<feature type="non-terminal residue" evidence="5">
    <location>
        <position position="281"/>
    </location>
</feature>
<dbReference type="OrthoDB" id="2682234at2759"/>
<dbReference type="PRINTS" id="PR00320">
    <property type="entry name" value="GPROTEINBRPT"/>
</dbReference>
<dbReference type="PROSITE" id="PS50294">
    <property type="entry name" value="WD_REPEATS_REGION"/>
    <property type="match status" value="3"/>
</dbReference>
<dbReference type="InterPro" id="IPR001680">
    <property type="entry name" value="WD40_rpt"/>
</dbReference>
<feature type="repeat" description="WD" evidence="3">
    <location>
        <begin position="136"/>
        <end position="177"/>
    </location>
</feature>
<evidence type="ECO:0000256" key="3">
    <source>
        <dbReference type="PROSITE-ProRule" id="PRU00221"/>
    </source>
</evidence>
<dbReference type="GO" id="GO:1990234">
    <property type="term" value="C:transferase complex"/>
    <property type="evidence" value="ECO:0007669"/>
    <property type="project" value="UniProtKB-ARBA"/>
</dbReference>
<organism evidence="5 6">
    <name type="scientific">Hydnomerulius pinastri MD-312</name>
    <dbReference type="NCBI Taxonomy" id="994086"/>
    <lineage>
        <taxon>Eukaryota</taxon>
        <taxon>Fungi</taxon>
        <taxon>Dikarya</taxon>
        <taxon>Basidiomycota</taxon>
        <taxon>Agaricomycotina</taxon>
        <taxon>Agaricomycetes</taxon>
        <taxon>Agaricomycetidae</taxon>
        <taxon>Boletales</taxon>
        <taxon>Boletales incertae sedis</taxon>
        <taxon>Leucogyrophana</taxon>
    </lineage>
</organism>
<gene>
    <name evidence="5" type="ORF">HYDPIDRAFT_100440</name>
</gene>
<feature type="compositionally biased region" description="Pro residues" evidence="4">
    <location>
        <begin position="22"/>
        <end position="46"/>
    </location>
</feature>
<dbReference type="InterPro" id="IPR036322">
    <property type="entry name" value="WD40_repeat_dom_sf"/>
</dbReference>
<name>A0A0C9W9M2_9AGAM</name>
<dbReference type="PROSITE" id="PS00678">
    <property type="entry name" value="WD_REPEATS_1"/>
    <property type="match status" value="1"/>
</dbReference>
<evidence type="ECO:0000256" key="1">
    <source>
        <dbReference type="ARBA" id="ARBA00022574"/>
    </source>
</evidence>
<dbReference type="AlphaFoldDB" id="A0A0C9W9M2"/>
<dbReference type="SUPFAM" id="SSF50978">
    <property type="entry name" value="WD40 repeat-like"/>
    <property type="match status" value="1"/>
</dbReference>
<dbReference type="Proteomes" id="UP000053820">
    <property type="component" value="Unassembled WGS sequence"/>
</dbReference>
<evidence type="ECO:0000256" key="4">
    <source>
        <dbReference type="SAM" id="MobiDB-lite"/>
    </source>
</evidence>
<dbReference type="EMBL" id="KN839884">
    <property type="protein sequence ID" value="KIJ59602.1"/>
    <property type="molecule type" value="Genomic_DNA"/>
</dbReference>
<dbReference type="InterPro" id="IPR015943">
    <property type="entry name" value="WD40/YVTN_repeat-like_dom_sf"/>
</dbReference>
<reference evidence="5 6" key="1">
    <citation type="submission" date="2014-04" db="EMBL/GenBank/DDBJ databases">
        <title>Evolutionary Origins and Diversification of the Mycorrhizal Mutualists.</title>
        <authorList>
            <consortium name="DOE Joint Genome Institute"/>
            <consortium name="Mycorrhizal Genomics Consortium"/>
            <person name="Kohler A."/>
            <person name="Kuo A."/>
            <person name="Nagy L.G."/>
            <person name="Floudas D."/>
            <person name="Copeland A."/>
            <person name="Barry K.W."/>
            <person name="Cichocki N."/>
            <person name="Veneault-Fourrey C."/>
            <person name="LaButti K."/>
            <person name="Lindquist E.A."/>
            <person name="Lipzen A."/>
            <person name="Lundell T."/>
            <person name="Morin E."/>
            <person name="Murat C."/>
            <person name="Riley R."/>
            <person name="Ohm R."/>
            <person name="Sun H."/>
            <person name="Tunlid A."/>
            <person name="Henrissat B."/>
            <person name="Grigoriev I.V."/>
            <person name="Hibbett D.S."/>
            <person name="Martin F."/>
        </authorList>
    </citation>
    <scope>NUCLEOTIDE SEQUENCE [LARGE SCALE GENOMIC DNA]</scope>
    <source>
        <strain evidence="5 6">MD-312</strain>
    </source>
</reference>
<dbReference type="SMART" id="SM00320">
    <property type="entry name" value="WD40"/>
    <property type="match status" value="5"/>
</dbReference>
<dbReference type="CDD" id="cd00200">
    <property type="entry name" value="WD40"/>
    <property type="match status" value="1"/>
</dbReference>
<dbReference type="PANTHER" id="PTHR22847">
    <property type="entry name" value="WD40 REPEAT PROTEIN"/>
    <property type="match status" value="1"/>
</dbReference>
<evidence type="ECO:0008006" key="7">
    <source>
        <dbReference type="Google" id="ProtNLM"/>
    </source>
</evidence>
<evidence type="ECO:0000313" key="5">
    <source>
        <dbReference type="EMBL" id="KIJ59602.1"/>
    </source>
</evidence>
<dbReference type="PANTHER" id="PTHR22847:SF637">
    <property type="entry name" value="WD REPEAT DOMAIN 5B"/>
    <property type="match status" value="1"/>
</dbReference>
<dbReference type="InterPro" id="IPR019775">
    <property type="entry name" value="WD40_repeat_CS"/>
</dbReference>
<evidence type="ECO:0000256" key="2">
    <source>
        <dbReference type="ARBA" id="ARBA00022737"/>
    </source>
</evidence>
<feature type="region of interest" description="Disordered" evidence="4">
    <location>
        <begin position="18"/>
        <end position="47"/>
    </location>
</feature>
<feature type="repeat" description="WD" evidence="3">
    <location>
        <begin position="51"/>
        <end position="92"/>
    </location>
</feature>
<dbReference type="PROSITE" id="PS50082">
    <property type="entry name" value="WD_REPEATS_2"/>
    <property type="match status" value="3"/>
</dbReference>
<keyword evidence="2" id="KW-0677">Repeat</keyword>
<feature type="repeat" description="WD" evidence="3">
    <location>
        <begin position="100"/>
        <end position="134"/>
    </location>
</feature>
<evidence type="ECO:0000313" key="6">
    <source>
        <dbReference type="Proteomes" id="UP000053820"/>
    </source>
</evidence>
<protein>
    <recommendedName>
        <fullName evidence="7">WD40 repeat-like protein</fullName>
    </recommendedName>
</protein>
<sequence length="281" mass="29795">MAGIRDVTRRVYLRIRGRLPREPPLPTPKPPLPAPTSPEPPEPSPLPLATYTGHGGNIFSIAFLPDSAHVVSGSIDGSMRVWSLTDGHEVGETIEIGSPVRAVAASEDGKLLASGGADGKITLWDAKSHKKVVEGEERHLEGVNSLAVSCDSTRVASASDDKSVIVWSTSTGERLAGPFTGHTGGVLCVAFSPDAERLATCDANTICIWHSRITELALPPIQTANYDSGANSLSWTPDGNQIIAGCLNKSIQIFDALNGSRIARRKAHTENIWSIAISHDG</sequence>
<dbReference type="InterPro" id="IPR020472">
    <property type="entry name" value="WD40_PAC1"/>
</dbReference>
<dbReference type="Pfam" id="PF00400">
    <property type="entry name" value="WD40"/>
    <property type="match status" value="5"/>
</dbReference>
<keyword evidence="1 3" id="KW-0853">WD repeat</keyword>
<dbReference type="Gene3D" id="2.130.10.10">
    <property type="entry name" value="YVTN repeat-like/Quinoprotein amine dehydrogenase"/>
    <property type="match status" value="2"/>
</dbReference>